<dbReference type="SMART" id="SM00645">
    <property type="entry name" value="Pept_C1"/>
    <property type="match status" value="1"/>
</dbReference>
<dbReference type="AlphaFoldDB" id="A0A3F2RYL9"/>
<evidence type="ECO:0000313" key="8">
    <source>
        <dbReference type="Proteomes" id="UP000284657"/>
    </source>
</evidence>
<feature type="region of interest" description="Disordered" evidence="3">
    <location>
        <begin position="54"/>
        <end position="159"/>
    </location>
</feature>
<dbReference type="PANTHER" id="PTHR12411">
    <property type="entry name" value="CYSTEINE PROTEASE FAMILY C1-RELATED"/>
    <property type="match status" value="1"/>
</dbReference>
<dbReference type="Pfam" id="PF00112">
    <property type="entry name" value="Peptidase_C1"/>
    <property type="match status" value="1"/>
</dbReference>
<dbReference type="Proteomes" id="UP000284657">
    <property type="component" value="Unassembled WGS sequence"/>
</dbReference>
<dbReference type="PRINTS" id="PR00705">
    <property type="entry name" value="PAPAIN"/>
</dbReference>
<keyword evidence="2" id="KW-0865">Zymogen</keyword>
<evidence type="ECO:0000313" key="6">
    <source>
        <dbReference type="EMBL" id="RLN66829.1"/>
    </source>
</evidence>
<dbReference type="InterPro" id="IPR000668">
    <property type="entry name" value="Peptidase_C1A_C"/>
</dbReference>
<dbReference type="OrthoDB" id="10253408at2759"/>
<dbReference type="Proteomes" id="UP000277300">
    <property type="component" value="Unassembled WGS sequence"/>
</dbReference>
<evidence type="ECO:0000313" key="5">
    <source>
        <dbReference type="EMBL" id="RLN48591.1"/>
    </source>
</evidence>
<evidence type="ECO:0000313" key="7">
    <source>
        <dbReference type="Proteomes" id="UP000277300"/>
    </source>
</evidence>
<dbReference type="PROSITE" id="PS00639">
    <property type="entry name" value="THIOL_PROTEASE_HIS"/>
    <property type="match status" value="1"/>
</dbReference>
<dbReference type="SUPFAM" id="SSF54001">
    <property type="entry name" value="Cysteine proteinases"/>
    <property type="match status" value="1"/>
</dbReference>
<dbReference type="InterPro" id="IPR000169">
    <property type="entry name" value="Pept_cys_AS"/>
</dbReference>
<organism evidence="6 7">
    <name type="scientific">Phytophthora kernoviae</name>
    <dbReference type="NCBI Taxonomy" id="325452"/>
    <lineage>
        <taxon>Eukaryota</taxon>
        <taxon>Sar</taxon>
        <taxon>Stramenopiles</taxon>
        <taxon>Oomycota</taxon>
        <taxon>Peronosporomycetes</taxon>
        <taxon>Peronosporales</taxon>
        <taxon>Peronosporaceae</taxon>
        <taxon>Phytophthora</taxon>
    </lineage>
</organism>
<dbReference type="InterPro" id="IPR039417">
    <property type="entry name" value="Peptidase_C1A_papain-like"/>
</dbReference>
<protein>
    <recommendedName>
        <fullName evidence="4">Peptidase C1A papain C-terminal domain-containing protein</fullName>
    </recommendedName>
</protein>
<dbReference type="InterPro" id="IPR025660">
    <property type="entry name" value="Pept_his_AS"/>
</dbReference>
<sequence>MEEDMRQRIHMSRQDVETAQAANPDANFSVMSPFSMLTKDEFSTKVLNSYVKGDKAKAKTTNQMGSGSVKPASSAFDKTANEADLTGADSYSFSNNPAAQSPVAQTTSAPNTPCPTTAPPTTPAPKPTTRAPVVKPVTTQPVANTPAATEKGTSSNGNGVDWASTVCMSPVQSQGQCGSCWAFASVAAVESLQCIKYGWESTNKFSEQQLVGCDTQNWGCSGGAPVYAFEYIQQQGLCSESAYPYAMSEGGSASCSASCSKSKTGITGYEHLDSGDESGLIKALKSHPVVGAVASGNAAWKQYTGGVMSSCETADLDHAVLVVGYDDSVLKVRNSWGKNWGEVGYVRMKRSTSGTGTCGLLTDMSYPKI</sequence>
<feature type="domain" description="Peptidase C1A papain C-terminal" evidence="4">
    <location>
        <begin position="156"/>
        <end position="368"/>
    </location>
</feature>
<dbReference type="GO" id="GO:0008234">
    <property type="term" value="F:cysteine-type peptidase activity"/>
    <property type="evidence" value="ECO:0007669"/>
    <property type="project" value="InterPro"/>
</dbReference>
<evidence type="ECO:0000256" key="3">
    <source>
        <dbReference type="SAM" id="MobiDB-lite"/>
    </source>
</evidence>
<gene>
    <name evidence="5" type="ORF">BBJ29_008337</name>
    <name evidence="6" type="ORF">BBP00_00002015</name>
</gene>
<comment type="caution">
    <text evidence="6">The sequence shown here is derived from an EMBL/GenBank/DDBJ whole genome shotgun (WGS) entry which is preliminary data.</text>
</comment>
<feature type="compositionally biased region" description="Pro residues" evidence="3">
    <location>
        <begin position="112"/>
        <end position="126"/>
    </location>
</feature>
<evidence type="ECO:0000256" key="2">
    <source>
        <dbReference type="ARBA" id="ARBA00023145"/>
    </source>
</evidence>
<dbReference type="PROSITE" id="PS00139">
    <property type="entry name" value="THIOL_PROTEASE_CYS"/>
    <property type="match status" value="1"/>
</dbReference>
<proteinExistence type="inferred from homology"/>
<feature type="compositionally biased region" description="Polar residues" evidence="3">
    <location>
        <begin position="89"/>
        <end position="105"/>
    </location>
</feature>
<dbReference type="Gene3D" id="3.90.70.10">
    <property type="entry name" value="Cysteine proteinases"/>
    <property type="match status" value="1"/>
</dbReference>
<dbReference type="EMBL" id="MBDO02000031">
    <property type="protein sequence ID" value="RLN66829.1"/>
    <property type="molecule type" value="Genomic_DNA"/>
</dbReference>
<dbReference type="GO" id="GO:0006508">
    <property type="term" value="P:proteolysis"/>
    <property type="evidence" value="ECO:0007669"/>
    <property type="project" value="InterPro"/>
</dbReference>
<dbReference type="InterPro" id="IPR013128">
    <property type="entry name" value="Peptidase_C1A"/>
</dbReference>
<evidence type="ECO:0000259" key="4">
    <source>
        <dbReference type="SMART" id="SM00645"/>
    </source>
</evidence>
<dbReference type="InterPro" id="IPR038765">
    <property type="entry name" value="Papain-like_cys_pep_sf"/>
</dbReference>
<dbReference type="CDD" id="cd02248">
    <property type="entry name" value="Peptidase_C1A"/>
    <property type="match status" value="1"/>
</dbReference>
<name>A0A3F2RYL9_9STRA</name>
<feature type="compositionally biased region" description="Polar residues" evidence="3">
    <location>
        <begin position="137"/>
        <end position="158"/>
    </location>
</feature>
<feature type="compositionally biased region" description="Basic and acidic residues" evidence="3">
    <location>
        <begin position="1"/>
        <end position="16"/>
    </location>
</feature>
<comment type="similarity">
    <text evidence="1">Belongs to the peptidase C1 family.</text>
</comment>
<reference evidence="7 8" key="1">
    <citation type="submission" date="2018-07" db="EMBL/GenBank/DDBJ databases">
        <title>Genome sequencing of oomycete isolates from Chile give support for New Zealand origin for Phytophthora kernoviae and make available the first Nothophytophthora sp. genome.</title>
        <authorList>
            <person name="Studholme D.J."/>
            <person name="Sanfuentes E."/>
            <person name="Panda P."/>
            <person name="Hill R."/>
            <person name="Sambles C."/>
            <person name="Grant M."/>
            <person name="Williams N.M."/>
            <person name="Mcdougal R.L."/>
        </authorList>
    </citation>
    <scope>NUCLEOTIDE SEQUENCE [LARGE SCALE GENOMIC DNA]</scope>
    <source>
        <strain evidence="6">Chile6</strain>
        <strain evidence="5">Chile7</strain>
    </source>
</reference>
<evidence type="ECO:0000256" key="1">
    <source>
        <dbReference type="ARBA" id="ARBA00008455"/>
    </source>
</evidence>
<feature type="region of interest" description="Disordered" evidence="3">
    <location>
        <begin position="1"/>
        <end position="24"/>
    </location>
</feature>
<dbReference type="EMBL" id="MBAD02002287">
    <property type="protein sequence ID" value="RLN48591.1"/>
    <property type="molecule type" value="Genomic_DNA"/>
</dbReference>
<accession>A0A3F2RYL9</accession>